<dbReference type="EMBL" id="CP133613">
    <property type="protein sequence ID" value="WMV16476.1"/>
    <property type="molecule type" value="Genomic_DNA"/>
</dbReference>
<evidence type="ECO:0000313" key="2">
    <source>
        <dbReference type="Proteomes" id="UP001234989"/>
    </source>
</evidence>
<organism evidence="1 2">
    <name type="scientific">Solanum verrucosum</name>
    <dbReference type="NCBI Taxonomy" id="315347"/>
    <lineage>
        <taxon>Eukaryota</taxon>
        <taxon>Viridiplantae</taxon>
        <taxon>Streptophyta</taxon>
        <taxon>Embryophyta</taxon>
        <taxon>Tracheophyta</taxon>
        <taxon>Spermatophyta</taxon>
        <taxon>Magnoliopsida</taxon>
        <taxon>eudicotyledons</taxon>
        <taxon>Gunneridae</taxon>
        <taxon>Pentapetalae</taxon>
        <taxon>asterids</taxon>
        <taxon>lamiids</taxon>
        <taxon>Solanales</taxon>
        <taxon>Solanaceae</taxon>
        <taxon>Solanoideae</taxon>
        <taxon>Solaneae</taxon>
        <taxon>Solanum</taxon>
    </lineage>
</organism>
<keyword evidence="2" id="KW-1185">Reference proteome</keyword>
<sequence>MLLDYLKPLSPVDFQCMSSRCWHDILTECLPRGIFGGDTDLCKQYISFSLFIFHQHLPSVAFVSESINTHSLLPFRRYSDVKSGRRFYDGRSWRGGRVIIRRSLQTVCNGEKGRENHLLNTVSQSTCQYVCNATFPCTSALVSPSE</sequence>
<reference evidence="1" key="1">
    <citation type="submission" date="2023-08" db="EMBL/GenBank/DDBJ databases">
        <title>A de novo genome assembly of Solanum verrucosum Schlechtendal, a Mexican diploid species geographically isolated from the other diploid A-genome species in potato relatives.</title>
        <authorList>
            <person name="Hosaka K."/>
        </authorList>
    </citation>
    <scope>NUCLEOTIDE SEQUENCE</scope>
    <source>
        <tissue evidence="1">Young leaves</tissue>
    </source>
</reference>
<protein>
    <submittedName>
        <fullName evidence="1">Uncharacterized protein</fullName>
    </submittedName>
</protein>
<name>A0AAF0TEU3_SOLVR</name>
<evidence type="ECO:0000313" key="1">
    <source>
        <dbReference type="EMBL" id="WMV16476.1"/>
    </source>
</evidence>
<proteinExistence type="predicted"/>
<gene>
    <name evidence="1" type="ORF">MTR67_009861</name>
</gene>
<dbReference type="Proteomes" id="UP001234989">
    <property type="component" value="Chromosome 2"/>
</dbReference>
<dbReference type="AlphaFoldDB" id="A0AAF0TEU3"/>
<accession>A0AAF0TEU3</accession>